<dbReference type="PROSITE" id="PS50084">
    <property type="entry name" value="KH_TYPE_1"/>
    <property type="match status" value="1"/>
</dbReference>
<dbReference type="SUPFAM" id="SSF69705">
    <property type="entry name" value="Transcription factor NusA, N-terminal domain"/>
    <property type="match status" value="1"/>
</dbReference>
<keyword evidence="5" id="KW-0805">Transcription regulation</keyword>
<keyword evidence="1" id="KW-0806">Transcription termination</keyword>
<dbReference type="InterPro" id="IPR012340">
    <property type="entry name" value="NA-bd_OB-fold"/>
</dbReference>
<geneLocation type="plastid" evidence="11"/>
<dbReference type="AlphaFoldDB" id="A0A9Y1MX16"/>
<dbReference type="InterPro" id="IPR030842">
    <property type="entry name" value="TF_NusA_bacterial"/>
</dbReference>
<dbReference type="InterPro" id="IPR025249">
    <property type="entry name" value="TF_NusA_KH_1st"/>
</dbReference>
<feature type="domain" description="Transcription factor NusA first KH" evidence="9">
    <location>
        <begin position="219"/>
        <end position="304"/>
    </location>
</feature>
<dbReference type="GO" id="GO:0006353">
    <property type="term" value="P:DNA-templated transcription termination"/>
    <property type="evidence" value="ECO:0007669"/>
    <property type="project" value="UniProtKB-KW"/>
</dbReference>
<dbReference type="PANTHER" id="PTHR22648:SF0">
    <property type="entry name" value="TRANSCRIPTION TERMINATION_ANTITERMINATION PROTEIN NUSA"/>
    <property type="match status" value="1"/>
</dbReference>
<evidence type="ECO:0000256" key="5">
    <source>
        <dbReference type="ARBA" id="ARBA00023015"/>
    </source>
</evidence>
<accession>A0A9Y1MX16</accession>
<dbReference type="InterPro" id="IPR015946">
    <property type="entry name" value="KH_dom-like_a/b"/>
</dbReference>
<dbReference type="FunFam" id="3.30.300.20:FF:000005">
    <property type="entry name" value="Transcription termination/antitermination protein NusA"/>
    <property type="match status" value="1"/>
</dbReference>
<evidence type="ECO:0000256" key="6">
    <source>
        <dbReference type="ARBA" id="ARBA00023163"/>
    </source>
</evidence>
<evidence type="ECO:0000256" key="1">
    <source>
        <dbReference type="ARBA" id="ARBA00022472"/>
    </source>
</evidence>
<keyword evidence="4 7" id="KW-0694">RNA-binding</keyword>
<evidence type="ECO:0000256" key="7">
    <source>
        <dbReference type="PROSITE-ProRule" id="PRU00117"/>
    </source>
</evidence>
<dbReference type="SUPFAM" id="SSF54814">
    <property type="entry name" value="Prokaryotic type KH domain (KH-domain type II)"/>
    <property type="match status" value="2"/>
</dbReference>
<sequence length="376" mass="42873">MAQLPGLKSLLANISKERNIPIDYVKNALKCSLYKSYEKYQAHYLAKKINKEYTQNFFIELDLENESFRIITKKVIVKEVVNSQNEISLNESLKINHKSTIGEILNIDITPEKDNFGRLLANHTRQVLHQQLNKHQYSNFHKDLFLLEGNLVSAKVIRKHHSSIILCIENFKVNYTIEGQLPIQEQVIRDNYILGNIYKVYVKKVLTNINSYSSIILSRADPGLIVNLLMNEIPELENKLLKIIAIARDKHSLLSVNKIPRTKVALISLDSYIDPIGACIGPKGSRIHAIMKELNGEKVDIVRWSQNPVTYIINALSPAKIKSVQIVDMKNLEAQVIVEEDQLSLAIGKDGQNVRLATQLTNWKIDIKSNKNKGFK</sequence>
<dbReference type="InterPro" id="IPR009019">
    <property type="entry name" value="KH_sf_prok-type"/>
</dbReference>
<evidence type="ECO:0000256" key="3">
    <source>
        <dbReference type="ARBA" id="ARBA00022814"/>
    </source>
</evidence>
<dbReference type="NCBIfam" id="TIGR01953">
    <property type="entry name" value="NusA"/>
    <property type="match status" value="1"/>
</dbReference>
<keyword evidence="3" id="KW-0889">Transcription antitermination</keyword>
<dbReference type="Gene3D" id="3.30.1480.10">
    <property type="entry name" value="NusA, N-terminal domain"/>
    <property type="match status" value="1"/>
</dbReference>
<reference evidence="11" key="1">
    <citation type="journal article" date="2023" name="J. Phycol.">
        <title>Revised classification of the Cyanidiophyceae based on plastid genome data with descriptions of the Cavernulicolales ord. nov. and Galdieriales ord. nov. (Rhodophyta).</title>
        <authorList>
            <person name="Park S.I."/>
            <person name="Cho C.H."/>
            <person name="Ciniglia C."/>
            <person name="Huang T.Y."/>
            <person name="Liu S.L."/>
            <person name="Bustamante D.E."/>
            <person name="Calderon M.S."/>
            <person name="Mansilla A."/>
            <person name="McDermott T."/>
            <person name="Andersen R.A."/>
            <person name="Yoon H.S."/>
        </authorList>
    </citation>
    <scope>NUCLEOTIDE SEQUENCE</scope>
</reference>
<dbReference type="GO" id="GO:0003700">
    <property type="term" value="F:DNA-binding transcription factor activity"/>
    <property type="evidence" value="ECO:0007669"/>
    <property type="project" value="InterPro"/>
</dbReference>
<feature type="domain" description="Transcription factor NusA N-terminal" evidence="8">
    <location>
        <begin position="8"/>
        <end position="135"/>
    </location>
</feature>
<dbReference type="InterPro" id="IPR036555">
    <property type="entry name" value="NusA_N_sf"/>
</dbReference>
<dbReference type="CDD" id="cd02134">
    <property type="entry name" value="KH-II_NusA_rpt1"/>
    <property type="match status" value="1"/>
</dbReference>
<keyword evidence="2" id="KW-0963">Cytoplasm</keyword>
<protein>
    <submittedName>
        <fullName evidence="11">Transcription termination factor NusA</fullName>
    </submittedName>
</protein>
<keyword evidence="11" id="KW-0934">Plastid</keyword>
<dbReference type="Gene3D" id="3.30.300.20">
    <property type="match status" value="2"/>
</dbReference>
<dbReference type="GO" id="GO:0003723">
    <property type="term" value="F:RNA binding"/>
    <property type="evidence" value="ECO:0007669"/>
    <property type="project" value="UniProtKB-UniRule"/>
</dbReference>
<dbReference type="InterPro" id="IPR013735">
    <property type="entry name" value="TF_NusA_N"/>
</dbReference>
<dbReference type="InterPro" id="IPR058582">
    <property type="entry name" value="KH_NusA_2nd"/>
</dbReference>
<dbReference type="PANTHER" id="PTHR22648">
    <property type="entry name" value="TRANSCRIPTION TERMINATION FACTOR NUSA"/>
    <property type="match status" value="1"/>
</dbReference>
<dbReference type="GO" id="GO:0005829">
    <property type="term" value="C:cytosol"/>
    <property type="evidence" value="ECO:0007669"/>
    <property type="project" value="TreeGrafter"/>
</dbReference>
<evidence type="ECO:0000259" key="8">
    <source>
        <dbReference type="Pfam" id="PF08529"/>
    </source>
</evidence>
<evidence type="ECO:0000256" key="2">
    <source>
        <dbReference type="ARBA" id="ARBA00022490"/>
    </source>
</evidence>
<dbReference type="Pfam" id="PF08529">
    <property type="entry name" value="NusA_N"/>
    <property type="match status" value="1"/>
</dbReference>
<proteinExistence type="inferred from homology"/>
<dbReference type="Pfam" id="PF26594">
    <property type="entry name" value="KH_NusA_2nd"/>
    <property type="match status" value="1"/>
</dbReference>
<keyword evidence="6" id="KW-0804">Transcription</keyword>
<dbReference type="Pfam" id="PF13184">
    <property type="entry name" value="KH_NusA_1st"/>
    <property type="match status" value="1"/>
</dbReference>
<dbReference type="CDD" id="cd22529">
    <property type="entry name" value="KH-II_NusA_rpt2"/>
    <property type="match status" value="1"/>
</dbReference>
<evidence type="ECO:0000259" key="9">
    <source>
        <dbReference type="Pfam" id="PF13184"/>
    </source>
</evidence>
<name>A0A9Y1MX16_9RHOD</name>
<feature type="domain" description="NusA-like second KH" evidence="10">
    <location>
        <begin position="309"/>
        <end position="371"/>
    </location>
</feature>
<dbReference type="Gene3D" id="2.40.50.140">
    <property type="entry name" value="Nucleic acid-binding proteins"/>
    <property type="match status" value="1"/>
</dbReference>
<organism evidence="11">
    <name type="scientific">Sciadococcus taiwanensis</name>
    <dbReference type="NCBI Taxonomy" id="3028030"/>
    <lineage>
        <taxon>Eukaryota</taxon>
        <taxon>Rhodophyta</taxon>
        <taxon>Bangiophyceae</taxon>
        <taxon>Cavernulicolales</taxon>
        <taxon>Cavernulicolaceae</taxon>
        <taxon>Sciadococcus</taxon>
    </lineage>
</organism>
<dbReference type="InterPro" id="IPR010213">
    <property type="entry name" value="TF_NusA"/>
</dbReference>
<dbReference type="EMBL" id="OP616811">
    <property type="protein sequence ID" value="WDA98959.1"/>
    <property type="molecule type" value="Genomic_DNA"/>
</dbReference>
<evidence type="ECO:0000256" key="4">
    <source>
        <dbReference type="ARBA" id="ARBA00022884"/>
    </source>
</evidence>
<evidence type="ECO:0000313" key="11">
    <source>
        <dbReference type="EMBL" id="WDA98959.1"/>
    </source>
</evidence>
<dbReference type="HAMAP" id="MF_00945_B">
    <property type="entry name" value="NusA_B"/>
    <property type="match status" value="1"/>
</dbReference>
<evidence type="ECO:0000259" key="10">
    <source>
        <dbReference type="Pfam" id="PF26594"/>
    </source>
</evidence>
<dbReference type="GO" id="GO:0031564">
    <property type="term" value="P:transcription antitermination"/>
    <property type="evidence" value="ECO:0007669"/>
    <property type="project" value="UniProtKB-KW"/>
</dbReference>
<gene>
    <name evidence="11" type="primary">nusA</name>
    <name evidence="11" type="ORF">SCTW_177</name>
</gene>